<dbReference type="SUPFAM" id="SSF57716">
    <property type="entry name" value="Glucocorticoid receptor-like (DNA-binding domain)"/>
    <property type="match status" value="1"/>
</dbReference>
<dbReference type="Gene3D" id="1.10.287.1480">
    <property type="match status" value="1"/>
</dbReference>
<dbReference type="GeneID" id="65341082"/>
<protein>
    <submittedName>
        <fullName evidence="4">Ribosomal protein S14</fullName>
    </submittedName>
</protein>
<evidence type="ECO:0000256" key="3">
    <source>
        <dbReference type="ARBA" id="ARBA00023274"/>
    </source>
</evidence>
<dbReference type="PANTHER" id="PTHR19836">
    <property type="entry name" value="30S RIBOSOMAL PROTEIN S14"/>
    <property type="match status" value="1"/>
</dbReference>
<proteinExistence type="inferred from homology"/>
<reference evidence="4" key="1">
    <citation type="submission" date="2020-09" db="EMBL/GenBank/DDBJ databases">
        <authorList>
            <person name="Liu K."/>
            <person name="Chen N."/>
        </authorList>
    </citation>
    <scope>NUCLEOTIDE SEQUENCE</scope>
    <source>
        <strain evidence="4">CNS00050</strain>
    </source>
</reference>
<sequence length="100" mass="11953">MKKQIQKDRKLRKFFNQQELNHTVLKGIVKNENLSLIIKWNAILQLSKLSRNHNKIRFVNRCILTNRKAKFNRIFKKFSRLSFLRLARSGVISGLKKSSW</sequence>
<dbReference type="InterPro" id="IPR001209">
    <property type="entry name" value="Ribosomal_uS14"/>
</dbReference>
<dbReference type="Pfam" id="PF00253">
    <property type="entry name" value="Ribosomal_S14"/>
    <property type="match status" value="1"/>
</dbReference>
<name>A0A7T3V3L8_9STRA</name>
<dbReference type="GO" id="GO:0003735">
    <property type="term" value="F:structural constituent of ribosome"/>
    <property type="evidence" value="ECO:0007669"/>
    <property type="project" value="InterPro"/>
</dbReference>
<keyword evidence="2 4" id="KW-0689">Ribosomal protein</keyword>
<organism evidence="4">
    <name type="scientific">Thalassiosira profunda</name>
    <dbReference type="NCBI Taxonomy" id="376140"/>
    <lineage>
        <taxon>Eukaryota</taxon>
        <taxon>Sar</taxon>
        <taxon>Stramenopiles</taxon>
        <taxon>Ochrophyta</taxon>
        <taxon>Bacillariophyta</taxon>
        <taxon>Coscinodiscophyceae</taxon>
        <taxon>Thalassiosirophycidae</taxon>
        <taxon>Thalassiosirales</taxon>
        <taxon>Thalassiosiraceae</taxon>
        <taxon>Thalassiosira</taxon>
    </lineage>
</organism>
<dbReference type="AlphaFoldDB" id="A0A7T3V3L8"/>
<geneLocation type="mitochondrion" evidence="4"/>
<dbReference type="GO" id="GO:0006412">
    <property type="term" value="P:translation"/>
    <property type="evidence" value="ECO:0007669"/>
    <property type="project" value="InterPro"/>
</dbReference>
<evidence type="ECO:0000256" key="1">
    <source>
        <dbReference type="ARBA" id="ARBA00009083"/>
    </source>
</evidence>
<keyword evidence="4" id="KW-0496">Mitochondrion</keyword>
<keyword evidence="3" id="KW-0687">Ribonucleoprotein</keyword>
<dbReference type="GO" id="GO:0005763">
    <property type="term" value="C:mitochondrial small ribosomal subunit"/>
    <property type="evidence" value="ECO:0007669"/>
    <property type="project" value="TreeGrafter"/>
</dbReference>
<dbReference type="RefSeq" id="YP_010131737.1">
    <property type="nucleotide sequence ID" value="NC_056364.1"/>
</dbReference>
<dbReference type="EMBL" id="MW013551">
    <property type="protein sequence ID" value="QPZ94105.1"/>
    <property type="molecule type" value="Genomic_DNA"/>
</dbReference>
<evidence type="ECO:0000256" key="2">
    <source>
        <dbReference type="ARBA" id="ARBA00022980"/>
    </source>
</evidence>
<comment type="similarity">
    <text evidence="1">Belongs to the universal ribosomal protein uS14 family.</text>
</comment>
<dbReference type="PANTHER" id="PTHR19836:SF19">
    <property type="entry name" value="SMALL RIBOSOMAL SUBUNIT PROTEIN US14M"/>
    <property type="match status" value="1"/>
</dbReference>
<accession>A0A7T3V3L8</accession>
<gene>
    <name evidence="4" type="primary">rps14</name>
</gene>
<evidence type="ECO:0000313" key="4">
    <source>
        <dbReference type="EMBL" id="QPZ94105.1"/>
    </source>
</evidence>